<name>A0A7Z0WPP6_9PSEU</name>
<sequence>MTIIPEQRAPSGRFAIPTTRDGWLRVAERVVGDWAATLRNAFVLLLAFAAMIALIGIAVGVESAGAAMAVGVVVFLFGRRRDGSVSD</sequence>
<comment type="caution">
    <text evidence="2">The sequence shown here is derived from an EMBL/GenBank/DDBJ whole genome shotgun (WGS) entry which is preliminary data.</text>
</comment>
<evidence type="ECO:0000313" key="3">
    <source>
        <dbReference type="Proteomes" id="UP000185696"/>
    </source>
</evidence>
<dbReference type="AlphaFoldDB" id="A0A7Z0WPP6"/>
<evidence type="ECO:0000313" key="2">
    <source>
        <dbReference type="EMBL" id="OLF11664.1"/>
    </source>
</evidence>
<keyword evidence="1" id="KW-0472">Membrane</keyword>
<organism evidence="2 3">
    <name type="scientific">Actinophytocola xinjiangensis</name>
    <dbReference type="NCBI Taxonomy" id="485602"/>
    <lineage>
        <taxon>Bacteria</taxon>
        <taxon>Bacillati</taxon>
        <taxon>Actinomycetota</taxon>
        <taxon>Actinomycetes</taxon>
        <taxon>Pseudonocardiales</taxon>
        <taxon>Pseudonocardiaceae</taxon>
    </lineage>
</organism>
<proteinExistence type="predicted"/>
<dbReference type="Proteomes" id="UP000185696">
    <property type="component" value="Unassembled WGS sequence"/>
</dbReference>
<dbReference type="EMBL" id="MSIF01000004">
    <property type="protein sequence ID" value="OLF11664.1"/>
    <property type="molecule type" value="Genomic_DNA"/>
</dbReference>
<gene>
    <name evidence="2" type="ORF">BLA60_12080</name>
</gene>
<keyword evidence="1" id="KW-1133">Transmembrane helix</keyword>
<reference evidence="2 3" key="1">
    <citation type="submission" date="2016-12" db="EMBL/GenBank/DDBJ databases">
        <title>The draft genome sequence of Actinophytocola xinjiangensis.</title>
        <authorList>
            <person name="Wang W."/>
            <person name="Yuan L."/>
        </authorList>
    </citation>
    <scope>NUCLEOTIDE SEQUENCE [LARGE SCALE GENOMIC DNA]</scope>
    <source>
        <strain evidence="2 3">CGMCC 4.4663</strain>
    </source>
</reference>
<evidence type="ECO:0000256" key="1">
    <source>
        <dbReference type="SAM" id="Phobius"/>
    </source>
</evidence>
<keyword evidence="1" id="KW-0812">Transmembrane</keyword>
<dbReference type="RefSeq" id="WP_075132899.1">
    <property type="nucleotide sequence ID" value="NZ_MSIF01000004.1"/>
</dbReference>
<keyword evidence="3" id="KW-1185">Reference proteome</keyword>
<accession>A0A7Z0WPP6</accession>
<protein>
    <submittedName>
        <fullName evidence="2">Uncharacterized protein</fullName>
    </submittedName>
</protein>
<feature type="transmembrane region" description="Helical" evidence="1">
    <location>
        <begin position="44"/>
        <end position="77"/>
    </location>
</feature>